<keyword evidence="3" id="KW-0677">Repeat</keyword>
<dbReference type="GO" id="GO:0008270">
    <property type="term" value="F:zinc ion binding"/>
    <property type="evidence" value="ECO:0007669"/>
    <property type="project" value="UniProtKB-KW"/>
</dbReference>
<evidence type="ECO:0000256" key="4">
    <source>
        <dbReference type="ARBA" id="ARBA00022771"/>
    </source>
</evidence>
<dbReference type="OrthoDB" id="312317at2759"/>
<dbReference type="KEGG" id="tet:TTHERM_000655859"/>
<dbReference type="GO" id="GO:0016740">
    <property type="term" value="F:transferase activity"/>
    <property type="evidence" value="ECO:0007669"/>
    <property type="project" value="UniProtKB-KW"/>
</dbReference>
<protein>
    <submittedName>
        <fullName evidence="9">Ibr domain protein</fullName>
    </submittedName>
</protein>
<dbReference type="GeneID" id="24440062"/>
<keyword evidence="4" id="KW-0863">Zinc-finger</keyword>
<reference evidence="10" key="1">
    <citation type="journal article" date="2006" name="PLoS Biol.">
        <title>Macronuclear genome sequence of the ciliate Tetrahymena thermophila, a model eukaryote.</title>
        <authorList>
            <person name="Eisen J.A."/>
            <person name="Coyne R.S."/>
            <person name="Wu M."/>
            <person name="Wu D."/>
            <person name="Thiagarajan M."/>
            <person name="Wortman J.R."/>
            <person name="Badger J.H."/>
            <person name="Ren Q."/>
            <person name="Amedeo P."/>
            <person name="Jones K.M."/>
            <person name="Tallon L.J."/>
            <person name="Delcher A.L."/>
            <person name="Salzberg S.L."/>
            <person name="Silva J.C."/>
            <person name="Haas B.J."/>
            <person name="Majoros W.H."/>
            <person name="Farzad M."/>
            <person name="Carlton J.M."/>
            <person name="Smith R.K. Jr."/>
            <person name="Garg J."/>
            <person name="Pearlman R.E."/>
            <person name="Karrer K.M."/>
            <person name="Sun L."/>
            <person name="Manning G."/>
            <person name="Elde N.C."/>
            <person name="Turkewitz A.P."/>
            <person name="Asai D.J."/>
            <person name="Wilkes D.E."/>
            <person name="Wang Y."/>
            <person name="Cai H."/>
            <person name="Collins K."/>
            <person name="Stewart B.A."/>
            <person name="Lee S.R."/>
            <person name="Wilamowska K."/>
            <person name="Weinberg Z."/>
            <person name="Ruzzo W.L."/>
            <person name="Wloga D."/>
            <person name="Gaertig J."/>
            <person name="Frankel J."/>
            <person name="Tsao C.-C."/>
            <person name="Gorovsky M.A."/>
            <person name="Keeling P.J."/>
            <person name="Waller R.F."/>
            <person name="Patron N.J."/>
            <person name="Cherry J.M."/>
            <person name="Stover N.A."/>
            <person name="Krieger C.J."/>
            <person name="del Toro C."/>
            <person name="Ryder H.F."/>
            <person name="Williamson S.C."/>
            <person name="Barbeau R.A."/>
            <person name="Hamilton E.P."/>
            <person name="Orias E."/>
        </authorList>
    </citation>
    <scope>NUCLEOTIDE SEQUENCE [LARGE SCALE GENOMIC DNA]</scope>
    <source>
        <strain evidence="10">SB210</strain>
    </source>
</reference>
<evidence type="ECO:0000256" key="1">
    <source>
        <dbReference type="ARBA" id="ARBA00022679"/>
    </source>
</evidence>
<dbReference type="InterPro" id="IPR044066">
    <property type="entry name" value="TRIAD_supradom"/>
</dbReference>
<dbReference type="STRING" id="312017.W7X4I4"/>
<proteinExistence type="predicted"/>
<gene>
    <name evidence="9" type="ORF">TTHERM_000655859</name>
</gene>
<accession>W7X4I4</accession>
<evidence type="ECO:0000256" key="3">
    <source>
        <dbReference type="ARBA" id="ARBA00022737"/>
    </source>
</evidence>
<feature type="coiled-coil region" evidence="7">
    <location>
        <begin position="286"/>
        <end position="381"/>
    </location>
</feature>
<dbReference type="AlphaFoldDB" id="W7X4I4"/>
<keyword evidence="6" id="KW-0862">Zinc</keyword>
<keyword evidence="7" id="KW-0175">Coiled coil</keyword>
<evidence type="ECO:0000313" key="10">
    <source>
        <dbReference type="Proteomes" id="UP000009168"/>
    </source>
</evidence>
<dbReference type="EMBL" id="GG662502">
    <property type="protein sequence ID" value="EWS72317.1"/>
    <property type="molecule type" value="Genomic_DNA"/>
</dbReference>
<organism evidence="9 10">
    <name type="scientific">Tetrahymena thermophila (strain SB210)</name>
    <dbReference type="NCBI Taxonomy" id="312017"/>
    <lineage>
        <taxon>Eukaryota</taxon>
        <taxon>Sar</taxon>
        <taxon>Alveolata</taxon>
        <taxon>Ciliophora</taxon>
        <taxon>Intramacronucleata</taxon>
        <taxon>Oligohymenophorea</taxon>
        <taxon>Hymenostomatida</taxon>
        <taxon>Tetrahymenina</taxon>
        <taxon>Tetrahymenidae</taxon>
        <taxon>Tetrahymena</taxon>
    </lineage>
</organism>
<keyword evidence="10" id="KW-1185">Reference proteome</keyword>
<evidence type="ECO:0000256" key="2">
    <source>
        <dbReference type="ARBA" id="ARBA00022723"/>
    </source>
</evidence>
<keyword evidence="1" id="KW-0808">Transferase</keyword>
<evidence type="ECO:0000313" key="9">
    <source>
        <dbReference type="EMBL" id="EWS72317.1"/>
    </source>
</evidence>
<dbReference type="RefSeq" id="XP_012655151.1">
    <property type="nucleotide sequence ID" value="XM_012799697.1"/>
</dbReference>
<dbReference type="CDD" id="cd20335">
    <property type="entry name" value="BRcat_RBR"/>
    <property type="match status" value="1"/>
</dbReference>
<name>W7X4I4_TETTS</name>
<dbReference type="InParanoid" id="W7X4I4"/>
<feature type="domain" description="RING-type" evidence="8">
    <location>
        <begin position="430"/>
        <end position="664"/>
    </location>
</feature>
<dbReference type="Proteomes" id="UP000009168">
    <property type="component" value="Unassembled WGS sequence"/>
</dbReference>
<evidence type="ECO:0000256" key="5">
    <source>
        <dbReference type="ARBA" id="ARBA00022786"/>
    </source>
</evidence>
<evidence type="ECO:0000259" key="8">
    <source>
        <dbReference type="PROSITE" id="PS51873"/>
    </source>
</evidence>
<evidence type="ECO:0000256" key="6">
    <source>
        <dbReference type="ARBA" id="ARBA00022833"/>
    </source>
</evidence>
<dbReference type="SUPFAM" id="SSF57850">
    <property type="entry name" value="RING/U-box"/>
    <property type="match status" value="1"/>
</dbReference>
<evidence type="ECO:0000256" key="7">
    <source>
        <dbReference type="SAM" id="Coils"/>
    </source>
</evidence>
<dbReference type="InterPro" id="IPR002867">
    <property type="entry name" value="IBR_dom"/>
</dbReference>
<dbReference type="PROSITE" id="PS51873">
    <property type="entry name" value="TRIAD"/>
    <property type="match status" value="1"/>
</dbReference>
<keyword evidence="2" id="KW-0479">Metal-binding</keyword>
<keyword evidence="5" id="KW-0833">Ubl conjugation pathway</keyword>
<sequence length="718" mass="86476">MIAQIQKFRHLFLSIYKEDQSEALLKIGFVTDFIKNKFQQVSFLFGLSFYARIEQLFVRFQNDEIQDILNYFKQILSLQMIPEEQKQIETVCQWLQKMISFLEKQQMENFENYIQFYNQVFYQDVFEEYANRKDQTLVEESLSFASSLYIQKWAVGMENINNEIVKEGLKYLQSDLEEYLKLNDEMKIYYLAEVYSLSIRFFLDLQDEVQVYNKKKSSITQDYERNNDLSLNLIYNPTTDSFRICYEENYKGQYQQYQYYYKYNRYLNKEIKNCQDIINCVKEKSINEINERLKDLQNEIYKYESQIEERKKEIEDGISQYNNYQVLEKQLEQEIQQLKQNREQLNMMLIQQQYKDEAALKQQMEREKIEQQQRKARLAYELDCQQRQIKGQNLNQYYISNYDINTSLRQPQMQANYEYDDCLATTNIVKKFYCEVCTVTYELNKQIYFSCCGKKYCKDCVIRHFESTQIIQDKRKLVCFCGQELENINQFLDLQIITEKVMKIFQLELKQCVSSKCNYKFYVKNKNAATVTCPACKTVHCTGCFKESHSKDSLLCGEQIKNFETAIDLHINYIQQQIDQQNAQPNANDQQVQNRIVELEKEKRFRICPYCYNLLLKDDHCEHIKCPECKKDLCFTCACLRIPTMAHDNQFHRRECSYADKRNLANIKFEQKCEECVRNQKVCEVPSDFQDYCQDVVIAKLGQQFFDRYPQNWQIQQF</sequence>
<dbReference type="Pfam" id="PF01485">
    <property type="entry name" value="IBR"/>
    <property type="match status" value="1"/>
</dbReference>